<feature type="non-terminal residue" evidence="2">
    <location>
        <position position="73"/>
    </location>
</feature>
<proteinExistence type="predicted"/>
<dbReference type="OrthoDB" id="6436717at2759"/>
<dbReference type="Proteomes" id="UP000054359">
    <property type="component" value="Unassembled WGS sequence"/>
</dbReference>
<gene>
    <name evidence="2" type="ORF">X975_05596</name>
</gene>
<dbReference type="GO" id="GO:0003676">
    <property type="term" value="F:nucleic acid binding"/>
    <property type="evidence" value="ECO:0007669"/>
    <property type="project" value="InterPro"/>
</dbReference>
<dbReference type="EMBL" id="KK116934">
    <property type="protein sequence ID" value="KFM69123.1"/>
    <property type="molecule type" value="Genomic_DNA"/>
</dbReference>
<evidence type="ECO:0000313" key="3">
    <source>
        <dbReference type="Proteomes" id="UP000054359"/>
    </source>
</evidence>
<sequence length="73" mass="8546">MRRQNHKILLFIDQHTAHLQTTDFLQNVKILFFPANSTSVAQPFDLGASKNLQMFHRQRLIQIDLQNIATEKN</sequence>
<reference evidence="2 3" key="1">
    <citation type="submission" date="2013-11" db="EMBL/GenBank/DDBJ databases">
        <title>Genome sequencing of Stegodyphus mimosarum.</title>
        <authorList>
            <person name="Bechsgaard J."/>
        </authorList>
    </citation>
    <scope>NUCLEOTIDE SEQUENCE [LARGE SCALE GENOMIC DNA]</scope>
</reference>
<dbReference type="AlphaFoldDB" id="A0A087TVI4"/>
<dbReference type="Pfam" id="PF03184">
    <property type="entry name" value="DDE_1"/>
    <property type="match status" value="1"/>
</dbReference>
<feature type="domain" description="DDE-1" evidence="1">
    <location>
        <begin position="2"/>
        <end position="71"/>
    </location>
</feature>
<dbReference type="InterPro" id="IPR004875">
    <property type="entry name" value="DDE_SF_endonuclease_dom"/>
</dbReference>
<organism evidence="2 3">
    <name type="scientific">Stegodyphus mimosarum</name>
    <name type="common">African social velvet spider</name>
    <dbReference type="NCBI Taxonomy" id="407821"/>
    <lineage>
        <taxon>Eukaryota</taxon>
        <taxon>Metazoa</taxon>
        <taxon>Ecdysozoa</taxon>
        <taxon>Arthropoda</taxon>
        <taxon>Chelicerata</taxon>
        <taxon>Arachnida</taxon>
        <taxon>Araneae</taxon>
        <taxon>Araneomorphae</taxon>
        <taxon>Entelegynae</taxon>
        <taxon>Eresoidea</taxon>
        <taxon>Eresidae</taxon>
        <taxon>Stegodyphus</taxon>
    </lineage>
</organism>
<evidence type="ECO:0000259" key="1">
    <source>
        <dbReference type="Pfam" id="PF03184"/>
    </source>
</evidence>
<keyword evidence="3" id="KW-1185">Reference proteome</keyword>
<evidence type="ECO:0000313" key="2">
    <source>
        <dbReference type="EMBL" id="KFM69123.1"/>
    </source>
</evidence>
<name>A0A087TVI4_STEMI</name>
<accession>A0A087TVI4</accession>
<protein>
    <recommendedName>
        <fullName evidence="1">DDE-1 domain-containing protein</fullName>
    </recommendedName>
</protein>